<sequence>MLGCLPALLAAQGLPDIPQPAPLEAPTPAEWLPLRPFRVERGPGLSRVPFDYRGEGVYERGDVWILERGAIQSEGLLLLADRIEYRIPDGRLVAEGHIRLEGPGLRLRGERLQMNWERRSGEAWALQMDLPPNWTLRSSHVAFTTLRTWAFDAVELSPCPEERPGWKARLSSLKVDLDGFASMWNARVLLGAVPIYYVPYALYPAQAERTSGLLPPKLGMSSSFGTTFGLSYYQTLGDSADATLSPEYFTKEGVLWGGEVRWRPDLTHQGSFSGQSIHQQSLDTRRYRYSLKEVWQREDGWQLTADVNQASDILVDADFGKGLGYLGTTSFDSALYLGRTYTFGNLSLSAAEQRSFFYTKDQGDPFYSPDFPASLRRQTLPQAEFRFFPIPLLGPLYLDGGVRLGRFAYRIEGNTAAPGQTYAWDRQDANTRLHGRLGQWGPFRADFEAMGRATHYSSSLSSPVFDPEGGATDTAVNPATSPFQVDGAAASRYLASAHLRLSGPQVGRTFKDVSILGYKGELKHVAEPYFGWTQTSLYGEAGALPRFDTVDSFPGVNESASGERSFEVGLKQHILGRPGSGAGFADLARLRIATRYHASPIILSDGRYKKGWSSVDTDLDVEPDERLRISLRRSSDLGAGGSDNALSMDVKGKSGNTFNLAYFSTGINRFLVRQKGLQVGGVQRIWDDRLRLEFSANYDFHQSGFASSQVALAYVEPCVAYVLKYTHVALNTNLVSGGREDRIDLTLTLRGLGDLFSFRR</sequence>
<organism evidence="2 3">
    <name type="scientific">Geothrix edaphica</name>
    <dbReference type="NCBI Taxonomy" id="2927976"/>
    <lineage>
        <taxon>Bacteria</taxon>
        <taxon>Pseudomonadati</taxon>
        <taxon>Acidobacteriota</taxon>
        <taxon>Holophagae</taxon>
        <taxon>Holophagales</taxon>
        <taxon>Holophagaceae</taxon>
        <taxon>Geothrix</taxon>
    </lineage>
</organism>
<evidence type="ECO:0000259" key="1">
    <source>
        <dbReference type="Pfam" id="PF19838"/>
    </source>
</evidence>
<evidence type="ECO:0000313" key="3">
    <source>
        <dbReference type="Proteomes" id="UP001165044"/>
    </source>
</evidence>
<protein>
    <recommendedName>
        <fullName evidence="1">LPS-assembly protein LptD central domain-containing protein</fullName>
    </recommendedName>
</protein>
<name>A0ABQ5PW40_9BACT</name>
<dbReference type="InterPro" id="IPR050218">
    <property type="entry name" value="LptD"/>
</dbReference>
<dbReference type="Pfam" id="PF19838">
    <property type="entry name" value="LptD_2"/>
    <property type="match status" value="1"/>
</dbReference>
<dbReference type="InterPro" id="IPR045659">
    <property type="entry name" value="LptD_2"/>
</dbReference>
<keyword evidence="3" id="KW-1185">Reference proteome</keyword>
<dbReference type="PANTHER" id="PTHR30189">
    <property type="entry name" value="LPS-ASSEMBLY PROTEIN"/>
    <property type="match status" value="1"/>
</dbReference>
<feature type="domain" description="LPS-assembly protein LptD central" evidence="1">
    <location>
        <begin position="192"/>
        <end position="281"/>
    </location>
</feature>
<dbReference type="PANTHER" id="PTHR30189:SF1">
    <property type="entry name" value="LPS-ASSEMBLY PROTEIN LPTD"/>
    <property type="match status" value="1"/>
</dbReference>
<evidence type="ECO:0000313" key="2">
    <source>
        <dbReference type="EMBL" id="GLH66612.1"/>
    </source>
</evidence>
<dbReference type="EMBL" id="BSDC01000001">
    <property type="protein sequence ID" value="GLH66612.1"/>
    <property type="molecule type" value="Genomic_DNA"/>
</dbReference>
<dbReference type="RefSeq" id="WP_285607028.1">
    <property type="nucleotide sequence ID" value="NZ_BSDC01000001.1"/>
</dbReference>
<dbReference type="Proteomes" id="UP001165044">
    <property type="component" value="Unassembled WGS sequence"/>
</dbReference>
<gene>
    <name evidence="2" type="ORF">GETHED_09760</name>
</gene>
<accession>A0ABQ5PW40</accession>
<reference evidence="2" key="1">
    <citation type="journal article" date="2023" name="Antonie Van Leeuwenhoek">
        <title>Mesoterricola silvestris gen. nov., sp. nov., Mesoterricola sediminis sp. nov., Geothrix oryzae sp. nov., Geothrix edaphica sp. nov., Geothrix rubra sp. nov., and Geothrix limicola sp. nov., six novel members of Acidobacteriota isolated from soils.</title>
        <authorList>
            <person name="Itoh H."/>
            <person name="Sugisawa Y."/>
            <person name="Mise K."/>
            <person name="Xu Z."/>
            <person name="Kuniyasu M."/>
            <person name="Ushijima N."/>
            <person name="Kawano K."/>
            <person name="Kobayashi E."/>
            <person name="Shiratori Y."/>
            <person name="Masuda Y."/>
            <person name="Senoo K."/>
        </authorList>
    </citation>
    <scope>NUCLEOTIDE SEQUENCE</scope>
    <source>
        <strain evidence="2">Red802</strain>
    </source>
</reference>
<proteinExistence type="predicted"/>
<comment type="caution">
    <text evidence="2">The sequence shown here is derived from an EMBL/GenBank/DDBJ whole genome shotgun (WGS) entry which is preliminary data.</text>
</comment>